<name>A0A086PQ22_TOXGO</name>
<evidence type="ECO:0000313" key="2">
    <source>
        <dbReference type="EMBL" id="KFH02454.1"/>
    </source>
</evidence>
<evidence type="ECO:0000313" key="3">
    <source>
        <dbReference type="Proteomes" id="UP000028821"/>
    </source>
</evidence>
<gene>
    <name evidence="2" type="ORF">TGMAS_244600</name>
</gene>
<dbReference type="OrthoDB" id="372164at2759"/>
<accession>A0A086PQ22</accession>
<organism evidence="2 3">
    <name type="scientific">Toxoplasma gondii MAS</name>
    <dbReference type="NCBI Taxonomy" id="943118"/>
    <lineage>
        <taxon>Eukaryota</taxon>
        <taxon>Sar</taxon>
        <taxon>Alveolata</taxon>
        <taxon>Apicomplexa</taxon>
        <taxon>Conoidasida</taxon>
        <taxon>Coccidia</taxon>
        <taxon>Eucoccidiorida</taxon>
        <taxon>Eimeriorina</taxon>
        <taxon>Sarcocystidae</taxon>
        <taxon>Toxoplasma</taxon>
    </lineage>
</organism>
<feature type="region of interest" description="Disordered" evidence="1">
    <location>
        <begin position="154"/>
        <end position="182"/>
    </location>
</feature>
<reference evidence="2 3" key="1">
    <citation type="submission" date="2014-04" db="EMBL/GenBank/DDBJ databases">
        <authorList>
            <person name="Sibley D."/>
            <person name="Venepally P."/>
            <person name="Karamycheva S."/>
            <person name="Hadjithomas M."/>
            <person name="Khan A."/>
            <person name="Brunk B."/>
            <person name="Roos D."/>
            <person name="Caler E."/>
            <person name="Lorenzi H."/>
        </authorList>
    </citation>
    <scope>NUCLEOTIDE SEQUENCE [LARGE SCALE GENOMIC DNA]</scope>
    <source>
        <strain evidence="2 3">MAS</strain>
    </source>
</reference>
<feature type="region of interest" description="Disordered" evidence="1">
    <location>
        <begin position="1"/>
        <end position="133"/>
    </location>
</feature>
<dbReference type="Proteomes" id="UP000028821">
    <property type="component" value="Unassembled WGS sequence"/>
</dbReference>
<dbReference type="VEuPathDB" id="ToxoDB:TGMAS_244600"/>
<sequence>MSFFASPSLPSSLSSSFSSLSSSSCSSPLHSTSFSSLPSSFPSSSPPSSLSSPVPSSSFSSLPSSASSPSLSSASFSSLPPSSSSPLSSSSFSSLPPSSSSFPSPSSASFSSLPASSPCPLPASSSSPLSSLASLSTSLSSSFSSSFSASGVEALGDAGDTAETAQEDHSEEREMRVAAEDRLAEKKETLLSSSCAHPASACTAARSADSSASSDSSEFSVSSRAQEELCSAGPGPLYAAFADSRLGKLFQRFGGSGEVSQKSLSSSLSCVSSSSRSVASLPSAQSSLFHLPRSVDSETEREAHIHRERHPPMYRVVPHAQTPTQEASHSTGAEVLRPLVRFSRPLAQDLHLFPAPALHDDRGQLLILMELSRLRGEMMQLQLAAAKPANIIIQNKTEVAASSEATLHQSREEAPRNRFLEWLKRFFSSRVNQFLLLSGLGLGCYMLLEHWRYSWRMAQLRRRVDSNIVLRGVQMLEETIGVRRPSSIF</sequence>
<proteinExistence type="predicted"/>
<comment type="caution">
    <text evidence="2">The sequence shown here is derived from an EMBL/GenBank/DDBJ whole genome shotgun (WGS) entry which is preliminary data.</text>
</comment>
<dbReference type="AlphaFoldDB" id="A0A086PQ22"/>
<feature type="compositionally biased region" description="Basic and acidic residues" evidence="1">
    <location>
        <begin position="166"/>
        <end position="182"/>
    </location>
</feature>
<protein>
    <submittedName>
        <fullName evidence="2">Uncharacterized protein</fullName>
    </submittedName>
</protein>
<evidence type="ECO:0000256" key="1">
    <source>
        <dbReference type="SAM" id="MobiDB-lite"/>
    </source>
</evidence>
<dbReference type="EMBL" id="AEXC02002786">
    <property type="protein sequence ID" value="KFH02454.1"/>
    <property type="molecule type" value="Genomic_DNA"/>
</dbReference>